<evidence type="ECO:0000256" key="5">
    <source>
        <dbReference type="ARBA" id="ARBA00022692"/>
    </source>
</evidence>
<dbReference type="Pfam" id="PF08619">
    <property type="entry name" value="Nha1_C"/>
    <property type="match status" value="1"/>
</dbReference>
<feature type="domain" description="Cation/H+ exchanger transmembrane" evidence="13">
    <location>
        <begin position="26"/>
        <end position="433"/>
    </location>
</feature>
<dbReference type="GO" id="GO:0042391">
    <property type="term" value="P:regulation of membrane potential"/>
    <property type="evidence" value="ECO:0007669"/>
    <property type="project" value="InterPro"/>
</dbReference>
<evidence type="ECO:0000259" key="13">
    <source>
        <dbReference type="Pfam" id="PF00999"/>
    </source>
</evidence>
<evidence type="ECO:0000259" key="14">
    <source>
        <dbReference type="Pfam" id="PF08619"/>
    </source>
</evidence>
<evidence type="ECO:0000256" key="6">
    <source>
        <dbReference type="ARBA" id="ARBA00022989"/>
    </source>
</evidence>
<evidence type="ECO:0000256" key="4">
    <source>
        <dbReference type="ARBA" id="ARBA00022449"/>
    </source>
</evidence>
<keyword evidence="4" id="KW-0050">Antiport</keyword>
<feature type="compositionally biased region" description="Low complexity" evidence="11">
    <location>
        <begin position="894"/>
        <end position="908"/>
    </location>
</feature>
<feature type="compositionally biased region" description="Low complexity" evidence="11">
    <location>
        <begin position="558"/>
        <end position="571"/>
    </location>
</feature>
<feature type="compositionally biased region" description="Low complexity" evidence="11">
    <location>
        <begin position="760"/>
        <end position="769"/>
    </location>
</feature>
<keyword evidence="16" id="KW-1185">Reference proteome</keyword>
<dbReference type="InterPro" id="IPR006153">
    <property type="entry name" value="Cation/H_exchanger_TM"/>
</dbReference>
<comment type="caution">
    <text evidence="15">The sequence shown here is derived from an EMBL/GenBank/DDBJ whole genome shotgun (WGS) entry which is preliminary data.</text>
</comment>
<dbReference type="GO" id="GO:0036376">
    <property type="term" value="P:sodium ion export across plasma membrane"/>
    <property type="evidence" value="ECO:0007669"/>
    <property type="project" value="InterPro"/>
</dbReference>
<keyword evidence="5 12" id="KW-0812">Transmembrane</keyword>
<comment type="subcellular location">
    <subcellularLocation>
        <location evidence="1">Membrane</location>
        <topology evidence="1">Multi-pass membrane protein</topology>
    </subcellularLocation>
</comment>
<feature type="compositionally biased region" description="Acidic residues" evidence="11">
    <location>
        <begin position="978"/>
        <end position="988"/>
    </location>
</feature>
<dbReference type="InterPro" id="IPR004712">
    <property type="entry name" value="Na+/H+_antiporter_fungi"/>
</dbReference>
<evidence type="ECO:0000313" key="16">
    <source>
        <dbReference type="Proteomes" id="UP000275385"/>
    </source>
</evidence>
<feature type="transmembrane region" description="Helical" evidence="12">
    <location>
        <begin position="246"/>
        <end position="262"/>
    </location>
</feature>
<feature type="transmembrane region" description="Helical" evidence="12">
    <location>
        <begin position="296"/>
        <end position="315"/>
    </location>
</feature>
<evidence type="ECO:0000256" key="7">
    <source>
        <dbReference type="ARBA" id="ARBA00023053"/>
    </source>
</evidence>
<gene>
    <name evidence="15" type="ORF">DL546_008784</name>
</gene>
<dbReference type="GO" id="GO:0120029">
    <property type="term" value="P:proton export across plasma membrane"/>
    <property type="evidence" value="ECO:0007669"/>
    <property type="project" value="InterPro"/>
</dbReference>
<feature type="transmembrane region" description="Helical" evidence="12">
    <location>
        <begin position="102"/>
        <end position="124"/>
    </location>
</feature>
<dbReference type="GO" id="GO:0005886">
    <property type="term" value="C:plasma membrane"/>
    <property type="evidence" value="ECO:0007669"/>
    <property type="project" value="InterPro"/>
</dbReference>
<feature type="transmembrane region" description="Helical" evidence="12">
    <location>
        <begin position="12"/>
        <end position="32"/>
    </location>
</feature>
<evidence type="ECO:0000313" key="15">
    <source>
        <dbReference type="EMBL" id="RKU48102.1"/>
    </source>
</evidence>
<feature type="compositionally biased region" description="Basic and acidic residues" evidence="11">
    <location>
        <begin position="869"/>
        <end position="879"/>
    </location>
</feature>
<keyword evidence="10" id="KW-0739">Sodium transport</keyword>
<dbReference type="GO" id="GO:0030007">
    <property type="term" value="P:intracellular potassium ion homeostasis"/>
    <property type="evidence" value="ECO:0007669"/>
    <property type="project" value="TreeGrafter"/>
</dbReference>
<evidence type="ECO:0000256" key="11">
    <source>
        <dbReference type="SAM" id="MobiDB-lite"/>
    </source>
</evidence>
<keyword evidence="3" id="KW-0813">Transport</keyword>
<evidence type="ECO:0000256" key="10">
    <source>
        <dbReference type="ARBA" id="ARBA00023201"/>
    </source>
</evidence>
<dbReference type="Proteomes" id="UP000275385">
    <property type="component" value="Unassembled WGS sequence"/>
</dbReference>
<feature type="compositionally biased region" description="Polar residues" evidence="11">
    <location>
        <begin position="934"/>
        <end position="944"/>
    </location>
</feature>
<proteinExistence type="inferred from homology"/>
<feature type="compositionally biased region" description="Basic and acidic residues" evidence="11">
    <location>
        <begin position="506"/>
        <end position="519"/>
    </location>
</feature>
<feature type="transmembrane region" description="Helical" evidence="12">
    <location>
        <begin position="71"/>
        <end position="90"/>
    </location>
</feature>
<evidence type="ECO:0000256" key="8">
    <source>
        <dbReference type="ARBA" id="ARBA00023065"/>
    </source>
</evidence>
<evidence type="ECO:0000256" key="9">
    <source>
        <dbReference type="ARBA" id="ARBA00023136"/>
    </source>
</evidence>
<evidence type="ECO:0008006" key="17">
    <source>
        <dbReference type="Google" id="ProtNLM"/>
    </source>
</evidence>
<feature type="compositionally biased region" description="Basic and acidic residues" evidence="11">
    <location>
        <begin position="601"/>
        <end position="618"/>
    </location>
</feature>
<feature type="compositionally biased region" description="Basic and acidic residues" evidence="11">
    <location>
        <begin position="575"/>
        <end position="594"/>
    </location>
</feature>
<keyword evidence="9 12" id="KW-0472">Membrane</keyword>
<dbReference type="OrthoDB" id="2190219at2759"/>
<evidence type="ECO:0000256" key="12">
    <source>
        <dbReference type="SAM" id="Phobius"/>
    </source>
</evidence>
<keyword evidence="6 12" id="KW-1133">Transmembrane helix</keyword>
<name>A0A420YJP1_9PEZI</name>
<feature type="transmembrane region" description="Helical" evidence="12">
    <location>
        <begin position="404"/>
        <end position="436"/>
    </location>
</feature>
<comment type="similarity">
    <text evidence="2">Belongs to the fungal Na(+)/H(+) exchanger family.</text>
</comment>
<feature type="transmembrane region" description="Helical" evidence="12">
    <location>
        <begin position="362"/>
        <end position="384"/>
    </location>
</feature>
<dbReference type="PANTHER" id="PTHR31382">
    <property type="entry name" value="NA(+)/H(+) ANTIPORTER"/>
    <property type="match status" value="1"/>
</dbReference>
<feature type="compositionally biased region" description="Basic and acidic residues" evidence="11">
    <location>
        <begin position="989"/>
        <end position="1003"/>
    </location>
</feature>
<feature type="compositionally biased region" description="Basic and acidic residues" evidence="11">
    <location>
        <begin position="801"/>
        <end position="816"/>
    </location>
</feature>
<dbReference type="STRING" id="177199.A0A420YJP1"/>
<evidence type="ECO:0000256" key="3">
    <source>
        <dbReference type="ARBA" id="ARBA00022448"/>
    </source>
</evidence>
<accession>A0A420YJP1</accession>
<dbReference type="Pfam" id="PF00999">
    <property type="entry name" value="Na_H_Exchanger"/>
    <property type="match status" value="1"/>
</dbReference>
<feature type="region of interest" description="Disordered" evidence="11">
    <location>
        <begin position="453"/>
        <end position="627"/>
    </location>
</feature>
<feature type="domain" description="Alkali metal cation/H+ antiporter Nha1 C-terminal" evidence="14">
    <location>
        <begin position="458"/>
        <end position="1016"/>
    </location>
</feature>
<feature type="region of interest" description="Disordered" evidence="11">
    <location>
        <begin position="752"/>
        <end position="1036"/>
    </location>
</feature>
<keyword evidence="8" id="KW-0406">Ion transport</keyword>
<organism evidence="15 16">
    <name type="scientific">Coniochaeta pulveracea</name>
    <dbReference type="NCBI Taxonomy" id="177199"/>
    <lineage>
        <taxon>Eukaryota</taxon>
        <taxon>Fungi</taxon>
        <taxon>Dikarya</taxon>
        <taxon>Ascomycota</taxon>
        <taxon>Pezizomycotina</taxon>
        <taxon>Sordariomycetes</taxon>
        <taxon>Sordariomycetidae</taxon>
        <taxon>Coniochaetales</taxon>
        <taxon>Coniochaetaceae</taxon>
        <taxon>Coniochaeta</taxon>
    </lineage>
</organism>
<dbReference type="PANTHER" id="PTHR31382:SF4">
    <property type="entry name" value="NA(+)_H(+) ANTIPORTER"/>
    <property type="match status" value="1"/>
</dbReference>
<dbReference type="FunFam" id="1.20.1530.20:FF:000015">
    <property type="entry name" value="Na(+)/H(+) antiporter 2"/>
    <property type="match status" value="1"/>
</dbReference>
<feature type="transmembrane region" description="Helical" evidence="12">
    <location>
        <begin position="204"/>
        <end position="226"/>
    </location>
</feature>
<evidence type="ECO:0000256" key="2">
    <source>
        <dbReference type="ARBA" id="ARBA00005248"/>
    </source>
</evidence>
<sequence length="1036" mass="114345">MAWDHLSITKPHLVYIILGGFTSLFMLCSTVIKERLYIGEATVATICGIIFGPHAAGLIDPNSWGSVDVVTIEFSRVVLVVQCFAVGVELPKFYMEKHWRSVVFLLVPVMTFGWLITSLIVWWMVPPLSWLESLVVAACVTATDPVLASSVVGKGKFAKRVPKHLRDLLSAESGCNDGMAFPFVYLSLHLLQDHLSAREVTFNWIVITILYECIFGAIFGFVIGYLARHGIKYAEQHELIDRESFLVFYFVLALFCAGSGSILGVDDLLVGFACGVGFSNDGWFTQKTEESHVSNVIDLLINLAYFVFFGTIIPWSQFNNAAFGLSAWRLVVLAIFVILFRRIPAMLALKPLIPDIKTWREALFAGHFGPIGVGAIFVAILARAELEQEKPVPMSDPPTPGTEFYTLALLVWPIVTFLVVASILVHGSSIAVFTLGKRINTLTLTMSYTTAPEDGPSWMNRLPRISSVSRSQAKSMSDTDLDEMKSPEYPPGTLPPIGLPGNFLRRQREDEKGHARQDSRASSVGRRRKAKRWDSGIGPGGPISESAIFPQRRSNSEQMSSTVQGDSSSQSPVDEDVHERTSIPDRGRPSHRQPEEDDDAREATRKEDAAGGDQDRPGIDVYDEGDNIIVENEQGDVLAVEKVGSGADAGAHAQTLKQRLENELEPSGWSYKGIKQKIGDWRAEELEKRKEKHKSNRRHEPARAYQFGNTIIVEDEDGEVVKKYQLPSEKSDNPGYVHQSLKYMGMGGLVKSGKVEKVEPPAAASSSQEGPEEAGEPSEPAPPRPGIRSVSTWTAALARSKAGDRPAQKDRKKSMADQEDEDDKHIRFTIGGVGQRMTKEDFIREMRKYDKGTRHEIMDRSNASNRIKTLVDQEGKTADDSAQSSTRRGKTGEPAEQAKPQQNKAAAPVRPKEAARTSTAQRQGGEDSRGRSPAMSTPATSTAMEESPRPTGKEVEPSSRDEPETAVERRRRLAVLEGVDDADDDDVNDDVKETPAERRRREAALGMSSRADDDSDDDDTPRVPQNGGRRGIRFAV</sequence>
<keyword evidence="7" id="KW-0915">Sodium</keyword>
<dbReference type="InterPro" id="IPR013928">
    <property type="entry name" value="Cation/H_antiporter_C"/>
</dbReference>
<feature type="compositionally biased region" description="Basic and acidic residues" evidence="11">
    <location>
        <begin position="946"/>
        <end position="968"/>
    </location>
</feature>
<dbReference type="GO" id="GO:0015385">
    <property type="term" value="F:sodium:proton antiporter activity"/>
    <property type="evidence" value="ECO:0007669"/>
    <property type="project" value="InterPro"/>
</dbReference>
<feature type="compositionally biased region" description="Polar residues" evidence="11">
    <location>
        <begin position="466"/>
        <end position="478"/>
    </location>
</feature>
<feature type="compositionally biased region" description="Basic and acidic residues" evidence="11">
    <location>
        <begin position="837"/>
        <end position="859"/>
    </location>
</feature>
<reference evidence="15 16" key="1">
    <citation type="submission" date="2018-08" db="EMBL/GenBank/DDBJ databases">
        <title>Draft genome of the lignicolous fungus Coniochaeta pulveracea.</title>
        <authorList>
            <person name="Borstlap C.J."/>
            <person name="De Witt R.N."/>
            <person name="Botha A."/>
            <person name="Volschenk H."/>
        </authorList>
    </citation>
    <scope>NUCLEOTIDE SEQUENCE [LARGE SCALE GENOMIC DNA]</scope>
    <source>
        <strain evidence="15 16">CAB683</strain>
    </source>
</reference>
<feature type="compositionally biased region" description="Pro residues" evidence="11">
    <location>
        <begin position="488"/>
        <end position="498"/>
    </location>
</feature>
<dbReference type="AlphaFoldDB" id="A0A420YJP1"/>
<evidence type="ECO:0000256" key="1">
    <source>
        <dbReference type="ARBA" id="ARBA00004141"/>
    </source>
</evidence>
<protein>
    <recommendedName>
        <fullName evidence="17">Superoxide dismutase [Mn], mitochondrial</fullName>
    </recommendedName>
</protein>
<feature type="transmembrane region" description="Helical" evidence="12">
    <location>
        <begin position="41"/>
        <end position="59"/>
    </location>
</feature>
<feature type="transmembrane region" description="Helical" evidence="12">
    <location>
        <begin position="321"/>
        <end position="341"/>
    </location>
</feature>
<dbReference type="EMBL" id="QVQW01000006">
    <property type="protein sequence ID" value="RKU48102.1"/>
    <property type="molecule type" value="Genomic_DNA"/>
</dbReference>